<gene>
    <name evidence="6" type="ORF">B0T45_16290</name>
</gene>
<dbReference type="GO" id="GO:0016746">
    <property type="term" value="F:acyltransferase activity"/>
    <property type="evidence" value="ECO:0007669"/>
    <property type="project" value="UniProtKB-KW"/>
</dbReference>
<evidence type="ECO:0000256" key="4">
    <source>
        <dbReference type="ARBA" id="ARBA00023315"/>
    </source>
</evidence>
<dbReference type="SUPFAM" id="SSF53474">
    <property type="entry name" value="alpha/beta-Hydrolases"/>
    <property type="match status" value="1"/>
</dbReference>
<evidence type="ECO:0000259" key="5">
    <source>
        <dbReference type="Pfam" id="PF07167"/>
    </source>
</evidence>
<dbReference type="PANTHER" id="PTHR36837:SF5">
    <property type="entry name" value="POLY-3-HYDROXYBUTYRATE SYNTHASE"/>
    <property type="match status" value="1"/>
</dbReference>
<keyword evidence="4" id="KW-0012">Acyltransferase</keyword>
<name>A0A1W0CN67_9NEIS</name>
<evidence type="ECO:0000256" key="2">
    <source>
        <dbReference type="ARBA" id="ARBA00022490"/>
    </source>
</evidence>
<organism evidence="6 7">
    <name type="scientific">Chromobacterium haemolyticum</name>
    <dbReference type="NCBI Taxonomy" id="394935"/>
    <lineage>
        <taxon>Bacteria</taxon>
        <taxon>Pseudomonadati</taxon>
        <taxon>Pseudomonadota</taxon>
        <taxon>Betaproteobacteria</taxon>
        <taxon>Neisseriales</taxon>
        <taxon>Chromobacteriaceae</taxon>
        <taxon>Chromobacterium</taxon>
    </lineage>
</organism>
<dbReference type="NCBIfam" id="TIGR01838">
    <property type="entry name" value="PHA_synth_I"/>
    <property type="match status" value="1"/>
</dbReference>
<dbReference type="EMBL" id="MUKV01000023">
    <property type="protein sequence ID" value="OQS36260.1"/>
    <property type="molecule type" value="Genomic_DNA"/>
</dbReference>
<dbReference type="AlphaFoldDB" id="A0A1W0CN67"/>
<feature type="domain" description="Poly-beta-hydroxybutyrate polymerase N-terminal" evidence="5">
    <location>
        <begin position="93"/>
        <end position="258"/>
    </location>
</feature>
<reference evidence="6 7" key="1">
    <citation type="submission" date="2017-02" db="EMBL/GenBank/DDBJ databases">
        <title>Chromobacterium haemolyticum H5244.</title>
        <authorList>
            <person name="Gulvik C.A."/>
        </authorList>
    </citation>
    <scope>NUCLEOTIDE SEQUENCE [LARGE SCALE GENOMIC DNA]</scope>
    <source>
        <strain evidence="6 7">H5244</strain>
    </source>
</reference>
<comment type="caution">
    <text evidence="6">The sequence shown here is derived from an EMBL/GenBank/DDBJ whole genome shotgun (WGS) entry which is preliminary data.</text>
</comment>
<accession>A0A1W0CN67</accession>
<dbReference type="Proteomes" id="UP000192721">
    <property type="component" value="Unassembled WGS sequence"/>
</dbReference>
<dbReference type="PANTHER" id="PTHR36837">
    <property type="entry name" value="POLY(3-HYDROXYALKANOATE) POLYMERASE SUBUNIT PHAC"/>
    <property type="match status" value="1"/>
</dbReference>
<proteinExistence type="predicted"/>
<keyword evidence="3" id="KW-0808">Transferase</keyword>
<evidence type="ECO:0000256" key="3">
    <source>
        <dbReference type="ARBA" id="ARBA00022679"/>
    </source>
</evidence>
<evidence type="ECO:0000313" key="7">
    <source>
        <dbReference type="Proteomes" id="UP000192721"/>
    </source>
</evidence>
<protein>
    <submittedName>
        <fullName evidence="6">Class I poly(R)-hydroxyalkanoic acid synthase</fullName>
    </submittedName>
</protein>
<dbReference type="InterPro" id="IPR029058">
    <property type="entry name" value="AB_hydrolase_fold"/>
</dbReference>
<comment type="subcellular location">
    <subcellularLocation>
        <location evidence="1">Cytoplasm</location>
    </subcellularLocation>
</comment>
<dbReference type="InterPro" id="IPR010941">
    <property type="entry name" value="PhaC_N"/>
</dbReference>
<evidence type="ECO:0000256" key="1">
    <source>
        <dbReference type="ARBA" id="ARBA00004496"/>
    </source>
</evidence>
<dbReference type="InterPro" id="IPR051321">
    <property type="entry name" value="PHA/PHB_synthase"/>
</dbReference>
<keyword evidence="2" id="KW-0963">Cytoplasm</keyword>
<dbReference type="Pfam" id="PF07167">
    <property type="entry name" value="PhaC_N"/>
    <property type="match status" value="1"/>
</dbReference>
<dbReference type="GO" id="GO:0005737">
    <property type="term" value="C:cytoplasm"/>
    <property type="evidence" value="ECO:0007669"/>
    <property type="project" value="UniProtKB-SubCell"/>
</dbReference>
<sequence length="589" mass="65890">MTQESTNPLDSFFASLSEANQQWMQQFVNNMPLPPQPGNAELPLANAWGAMLSNAGQLFAWQSSLYQQQMNLWSQFLGQAPAANGDASAKKGDRRFASPEWDEHPFYHFLKQGYLLTSKWMTELVDNAQLEEEAKDKLAFATRQYLDAVSPSNFMLTNPDVMKRAIETKGESLVDGMKNMLEDFQKGHISMSDESQFEIGKNIVVTPGQVVFRNELIELIQYTPTTGQVYEKPLLIVPPCINKYYLMDLQPDNSMVRHFVAQGYRVFLISWRSAEPEMKHFTWESYIEKGVIAAAETVRKISKQDSMNALGFCVGGVILTTTQCVLQARGLKYFDSTTFMTSLIDHAEPGEISYFIDENLVASREAKIAAGGIISGKEIGRTFASLRANDLVWNYVVNNYLLGKTPAPFDLLYWNNDAVDLPLPMHTFMLRQFYMNNALTKPGSITLCGVPIDVSKIDIPVYIFAAREDHIVLWSSAYSGIHYLTGAPSRRFVLGASGHIAGSINPVTKDKRNYWVNDKLPEHADAWLETAESRPGSWWKDWDAWLAPQSGKKVAAPKSLGSKDFPPLQAAPGSYVLAKAMPSVVASLQ</sequence>
<dbReference type="InterPro" id="IPR010963">
    <property type="entry name" value="PHA_synth_I"/>
</dbReference>
<dbReference type="Gene3D" id="3.40.50.1820">
    <property type="entry name" value="alpha/beta hydrolase"/>
    <property type="match status" value="1"/>
</dbReference>
<evidence type="ECO:0000313" key="6">
    <source>
        <dbReference type="EMBL" id="OQS36260.1"/>
    </source>
</evidence>
<dbReference type="GO" id="GO:0042619">
    <property type="term" value="P:poly-hydroxybutyrate biosynthetic process"/>
    <property type="evidence" value="ECO:0007669"/>
    <property type="project" value="InterPro"/>
</dbReference>